<dbReference type="SUPFAM" id="SSF46785">
    <property type="entry name" value="Winged helix' DNA-binding domain"/>
    <property type="match status" value="1"/>
</dbReference>
<dbReference type="Pfam" id="PF03965">
    <property type="entry name" value="Penicillinase_R"/>
    <property type="match status" value="1"/>
</dbReference>
<dbReference type="OrthoDB" id="9813987at2"/>
<proteinExistence type="inferred from homology"/>
<sequence>MESQTPRRAHGVLESEILAALWAVGRPLTPGEVQQHIAGDPAYSTVVTTLSRLYEKGTLSRVRNGRAYTYEPIADEAGLAARRMRQVLDAEADRRTVLARFVSDLSADDERELLRLLQEA</sequence>
<dbReference type="AlphaFoldDB" id="A0A4U0ST67"/>
<protein>
    <submittedName>
        <fullName evidence="5">BlaI/MecI/CopY family transcriptional regulator</fullName>
    </submittedName>
</protein>
<dbReference type="GO" id="GO:0003677">
    <property type="term" value="F:DNA binding"/>
    <property type="evidence" value="ECO:0007669"/>
    <property type="project" value="UniProtKB-KW"/>
</dbReference>
<evidence type="ECO:0000256" key="2">
    <source>
        <dbReference type="ARBA" id="ARBA00023015"/>
    </source>
</evidence>
<dbReference type="InterPro" id="IPR005650">
    <property type="entry name" value="BlaI_family"/>
</dbReference>
<evidence type="ECO:0000313" key="6">
    <source>
        <dbReference type="Proteomes" id="UP000305778"/>
    </source>
</evidence>
<keyword evidence="4" id="KW-0804">Transcription</keyword>
<name>A0A4U0ST67_9ACTN</name>
<dbReference type="RefSeq" id="WP_136722145.1">
    <property type="nucleotide sequence ID" value="NZ_SUMC01000003.1"/>
</dbReference>
<evidence type="ECO:0000256" key="4">
    <source>
        <dbReference type="ARBA" id="ARBA00023163"/>
    </source>
</evidence>
<comment type="similarity">
    <text evidence="1">Belongs to the BlaI transcriptional regulatory family.</text>
</comment>
<evidence type="ECO:0000313" key="5">
    <source>
        <dbReference type="EMBL" id="TKA12668.1"/>
    </source>
</evidence>
<evidence type="ECO:0000256" key="3">
    <source>
        <dbReference type="ARBA" id="ARBA00023125"/>
    </source>
</evidence>
<keyword evidence="2" id="KW-0805">Transcription regulation</keyword>
<organism evidence="5 6">
    <name type="scientific">Actinacidiphila oryziradicis</name>
    <dbReference type="NCBI Taxonomy" id="2571141"/>
    <lineage>
        <taxon>Bacteria</taxon>
        <taxon>Bacillati</taxon>
        <taxon>Actinomycetota</taxon>
        <taxon>Actinomycetes</taxon>
        <taxon>Kitasatosporales</taxon>
        <taxon>Streptomycetaceae</taxon>
        <taxon>Actinacidiphila</taxon>
    </lineage>
</organism>
<dbReference type="GO" id="GO:0045892">
    <property type="term" value="P:negative regulation of DNA-templated transcription"/>
    <property type="evidence" value="ECO:0007669"/>
    <property type="project" value="InterPro"/>
</dbReference>
<reference evidence="5 6" key="1">
    <citation type="submission" date="2019-04" db="EMBL/GenBank/DDBJ databases">
        <title>Streptomyces oryziradicis sp. nov., a novel actinomycete isolated from rhizosphere soil of rice (Oryza sativa L.).</title>
        <authorList>
            <person name="Li C."/>
        </authorList>
    </citation>
    <scope>NUCLEOTIDE SEQUENCE [LARGE SCALE GENOMIC DNA]</scope>
    <source>
        <strain evidence="5 6">NEAU-C40</strain>
    </source>
</reference>
<dbReference type="EMBL" id="SUMC01000003">
    <property type="protein sequence ID" value="TKA12668.1"/>
    <property type="molecule type" value="Genomic_DNA"/>
</dbReference>
<dbReference type="Gene3D" id="1.10.10.10">
    <property type="entry name" value="Winged helix-like DNA-binding domain superfamily/Winged helix DNA-binding domain"/>
    <property type="match status" value="1"/>
</dbReference>
<dbReference type="Proteomes" id="UP000305778">
    <property type="component" value="Unassembled WGS sequence"/>
</dbReference>
<evidence type="ECO:0000256" key="1">
    <source>
        <dbReference type="ARBA" id="ARBA00011046"/>
    </source>
</evidence>
<keyword evidence="6" id="KW-1185">Reference proteome</keyword>
<keyword evidence="3" id="KW-0238">DNA-binding</keyword>
<gene>
    <name evidence="5" type="ORF">FCI23_04600</name>
</gene>
<dbReference type="InterPro" id="IPR036388">
    <property type="entry name" value="WH-like_DNA-bd_sf"/>
</dbReference>
<accession>A0A4U0ST67</accession>
<comment type="caution">
    <text evidence="5">The sequence shown here is derived from an EMBL/GenBank/DDBJ whole genome shotgun (WGS) entry which is preliminary data.</text>
</comment>
<dbReference type="InterPro" id="IPR036390">
    <property type="entry name" value="WH_DNA-bd_sf"/>
</dbReference>